<gene>
    <name evidence="1" type="ORF">I3679_007890</name>
</gene>
<name>A0ABD5LTZ1_PROMI</name>
<dbReference type="EMBL" id="JADQCH020000001">
    <property type="protein sequence ID" value="MEY2344095.1"/>
    <property type="molecule type" value="Genomic_DNA"/>
</dbReference>
<dbReference type="AlphaFoldDB" id="A0ABD5LTZ1"/>
<sequence>MIKVVIFVLVIMRLQSIVKINPPIEEAFKEVEVTYTYKAINISPWVNNKIIKETFPQLQQDLKPQAENTKILILRGNVWTVIN</sequence>
<organism evidence="1">
    <name type="scientific">Proteus mirabilis</name>
    <dbReference type="NCBI Taxonomy" id="584"/>
    <lineage>
        <taxon>Bacteria</taxon>
        <taxon>Pseudomonadati</taxon>
        <taxon>Pseudomonadota</taxon>
        <taxon>Gammaproteobacteria</taxon>
        <taxon>Enterobacterales</taxon>
        <taxon>Morganellaceae</taxon>
        <taxon>Proteus</taxon>
    </lineage>
</organism>
<evidence type="ECO:0000313" key="1">
    <source>
        <dbReference type="EMBL" id="MEY2344095.1"/>
    </source>
</evidence>
<comment type="caution">
    <text evidence="1">The sequence shown here is derived from an EMBL/GenBank/DDBJ whole genome shotgun (WGS) entry which is preliminary data.</text>
</comment>
<proteinExistence type="predicted"/>
<accession>A0ABD5LTZ1</accession>
<reference evidence="1" key="1">
    <citation type="submission" date="2021-05" db="EMBL/GenBank/DDBJ databases">
        <title>First report of NDM-5 and VEB-6 producing Proteus mirabilis isolated from blood of a sepsis patient in Kolkata, India.</title>
        <authorList>
            <person name="Halder G."/>
            <person name="Chaudhuri B."/>
            <person name="Dutta S."/>
        </authorList>
    </citation>
    <scope>NUCLEOTIDE SEQUENCE [LARGE SCALE GENOMIC DNA]</scope>
    <source>
        <strain evidence="1">7049</strain>
    </source>
</reference>
<protein>
    <submittedName>
        <fullName evidence="1">Uncharacterized protein</fullName>
    </submittedName>
</protein>